<keyword evidence="3" id="KW-0547">Nucleotide-binding</keyword>
<feature type="domain" description="ABC transporter" evidence="5">
    <location>
        <begin position="31"/>
        <end position="256"/>
    </location>
</feature>
<evidence type="ECO:0000313" key="7">
    <source>
        <dbReference type="Proteomes" id="UP001317705"/>
    </source>
</evidence>
<dbReference type="CDD" id="cd03220">
    <property type="entry name" value="ABC_KpsT_Wzt"/>
    <property type="match status" value="1"/>
</dbReference>
<reference evidence="6 7" key="1">
    <citation type="submission" date="2022-12" db="EMBL/GenBank/DDBJ databases">
        <title>Polyphasic characterization of Geotalea uranireducens NIT-SL11 newly isolated from a complex of sewage sludge and microbially reduced graphene oxide.</title>
        <authorList>
            <person name="Xie L."/>
            <person name="Yoshida N."/>
            <person name="Meng L."/>
        </authorList>
    </citation>
    <scope>NUCLEOTIDE SEQUENCE [LARGE SCALE GENOMIC DNA]</scope>
    <source>
        <strain evidence="6 7">NIT-SL11</strain>
    </source>
</reference>
<keyword evidence="4 6" id="KW-0067">ATP-binding</keyword>
<evidence type="ECO:0000256" key="1">
    <source>
        <dbReference type="ARBA" id="ARBA00005417"/>
    </source>
</evidence>
<dbReference type="Gene3D" id="3.40.50.300">
    <property type="entry name" value="P-loop containing nucleotide triphosphate hydrolases"/>
    <property type="match status" value="1"/>
</dbReference>
<dbReference type="PANTHER" id="PTHR46743">
    <property type="entry name" value="TEICHOIC ACIDS EXPORT ATP-BINDING PROTEIN TAGH"/>
    <property type="match status" value="1"/>
</dbReference>
<evidence type="ECO:0000259" key="5">
    <source>
        <dbReference type="PROSITE" id="PS50893"/>
    </source>
</evidence>
<dbReference type="EMBL" id="AP027151">
    <property type="protein sequence ID" value="BDV43041.1"/>
    <property type="molecule type" value="Genomic_DNA"/>
</dbReference>
<dbReference type="RefSeq" id="WP_281999157.1">
    <property type="nucleotide sequence ID" value="NZ_AP027151.1"/>
</dbReference>
<dbReference type="Pfam" id="PF14524">
    <property type="entry name" value="Wzt_C"/>
    <property type="match status" value="1"/>
</dbReference>
<dbReference type="Proteomes" id="UP001317705">
    <property type="component" value="Chromosome"/>
</dbReference>
<evidence type="ECO:0000256" key="2">
    <source>
        <dbReference type="ARBA" id="ARBA00022448"/>
    </source>
</evidence>
<organism evidence="6 7">
    <name type="scientific">Geotalea uraniireducens</name>
    <dbReference type="NCBI Taxonomy" id="351604"/>
    <lineage>
        <taxon>Bacteria</taxon>
        <taxon>Pseudomonadati</taxon>
        <taxon>Thermodesulfobacteriota</taxon>
        <taxon>Desulfuromonadia</taxon>
        <taxon>Geobacterales</taxon>
        <taxon>Geobacteraceae</taxon>
        <taxon>Geotalea</taxon>
    </lineage>
</organism>
<name>A0ABM8EKF4_9BACT</name>
<proteinExistence type="inferred from homology"/>
<dbReference type="InterPro" id="IPR003593">
    <property type="entry name" value="AAA+_ATPase"/>
</dbReference>
<dbReference type="SUPFAM" id="SSF52540">
    <property type="entry name" value="P-loop containing nucleoside triphosphate hydrolases"/>
    <property type="match status" value="1"/>
</dbReference>
<dbReference type="PANTHER" id="PTHR46743:SF2">
    <property type="entry name" value="TEICHOIC ACIDS EXPORT ATP-BINDING PROTEIN TAGH"/>
    <property type="match status" value="1"/>
</dbReference>
<dbReference type="InterPro" id="IPR003439">
    <property type="entry name" value="ABC_transporter-like_ATP-bd"/>
</dbReference>
<dbReference type="InterPro" id="IPR015860">
    <property type="entry name" value="ABC_transpr_TagH-like"/>
</dbReference>
<dbReference type="PROSITE" id="PS50893">
    <property type="entry name" value="ABC_TRANSPORTER_2"/>
    <property type="match status" value="1"/>
</dbReference>
<dbReference type="GO" id="GO:0005524">
    <property type="term" value="F:ATP binding"/>
    <property type="evidence" value="ECO:0007669"/>
    <property type="project" value="UniProtKB-KW"/>
</dbReference>
<dbReference type="InterPro" id="IPR029439">
    <property type="entry name" value="Wzt_C"/>
</dbReference>
<keyword evidence="2" id="KW-0813">Transport</keyword>
<sequence>MSDSAITFENVSKRFKKGQIYDSLRDLLPALTKKAFARSGERELKKNEFWALNNISFDVKKGESVGIIGHNGAGKSTMLKHLSGIMQPTKGTITVNGRLSALIEVGAGFHPDLTGRENIFLNGTILGMSRAEIRRKLDEIIDFSGLEDFIDTPVKRYSSGMHARLGFSVAAHLEPDILVVDEVLSVGDYLFQNKGLEKMRSILEGGATVLFVSHNVKAVSSLCKRALLLDHGSLLMDGPSQEVINCYFEKSAAGNGQDPDKEVAITSMAIRNDSGRQVSYKEGSTVQLEVEVTGRASCDNLSLSLGFVDDNHYRIFDTSSQRLTGKPFSIRPGEAKKFVFELQLNLGPGSYHYGTYIYRYDTQHMYDLSSVKTLFIESDRDARGAANLYPRLVEVE</sequence>
<evidence type="ECO:0000256" key="4">
    <source>
        <dbReference type="ARBA" id="ARBA00022840"/>
    </source>
</evidence>
<dbReference type="Pfam" id="PF00005">
    <property type="entry name" value="ABC_tran"/>
    <property type="match status" value="1"/>
</dbReference>
<keyword evidence="7" id="KW-1185">Reference proteome</keyword>
<accession>A0ABM8EKF4</accession>
<comment type="similarity">
    <text evidence="1">Belongs to the ABC transporter superfamily.</text>
</comment>
<gene>
    <name evidence="6" type="primary">xapH</name>
    <name evidence="6" type="ORF">GURASL_19640</name>
</gene>
<dbReference type="Gene3D" id="2.70.50.60">
    <property type="entry name" value="abc- transporter (atp binding component) like domain"/>
    <property type="match status" value="1"/>
</dbReference>
<dbReference type="SMART" id="SM00382">
    <property type="entry name" value="AAA"/>
    <property type="match status" value="1"/>
</dbReference>
<dbReference type="InterPro" id="IPR050683">
    <property type="entry name" value="Bact_Polysacc_Export_ATP-bd"/>
</dbReference>
<dbReference type="CDD" id="cd10147">
    <property type="entry name" value="Wzt_C-like"/>
    <property type="match status" value="1"/>
</dbReference>
<protein>
    <submittedName>
        <fullName evidence="6">ABC transporter ATP-binding protein</fullName>
    </submittedName>
</protein>
<dbReference type="InterPro" id="IPR027417">
    <property type="entry name" value="P-loop_NTPase"/>
</dbReference>
<evidence type="ECO:0000256" key="3">
    <source>
        <dbReference type="ARBA" id="ARBA00022741"/>
    </source>
</evidence>
<evidence type="ECO:0000313" key="6">
    <source>
        <dbReference type="EMBL" id="BDV43041.1"/>
    </source>
</evidence>